<evidence type="ECO:0000256" key="13">
    <source>
        <dbReference type="ARBA" id="ARBA00023075"/>
    </source>
</evidence>
<dbReference type="InterPro" id="IPR003918">
    <property type="entry name" value="NADH_UbQ_OxRdtase"/>
</dbReference>
<keyword evidence="11 17" id="KW-1133">Transmembrane helix</keyword>
<evidence type="ECO:0000256" key="15">
    <source>
        <dbReference type="ARBA" id="ARBA00023136"/>
    </source>
</evidence>
<evidence type="ECO:0000256" key="17">
    <source>
        <dbReference type="RuleBase" id="RU003297"/>
    </source>
</evidence>
<evidence type="ECO:0000256" key="3">
    <source>
        <dbReference type="ARBA" id="ARBA00009025"/>
    </source>
</evidence>
<dbReference type="EMBL" id="MZ333279">
    <property type="protein sequence ID" value="WXH77294.1"/>
    <property type="molecule type" value="Genomic_DNA"/>
</dbReference>
<feature type="transmembrane region" description="Helical" evidence="17">
    <location>
        <begin position="328"/>
        <end position="351"/>
    </location>
</feature>
<keyword evidence="7 17" id="KW-0679">Respiratory chain</keyword>
<dbReference type="PRINTS" id="PR01437">
    <property type="entry name" value="NUOXDRDTASE4"/>
</dbReference>
<evidence type="ECO:0000256" key="2">
    <source>
        <dbReference type="ARBA" id="ARBA00004225"/>
    </source>
</evidence>
<dbReference type="GO" id="GO:0042773">
    <property type="term" value="P:ATP synthesis coupled electron transport"/>
    <property type="evidence" value="ECO:0007669"/>
    <property type="project" value="InterPro"/>
</dbReference>
<keyword evidence="8 17" id="KW-0812">Transmembrane</keyword>
<keyword evidence="6 17" id="KW-0813">Transport</keyword>
<evidence type="ECO:0000256" key="14">
    <source>
        <dbReference type="ARBA" id="ARBA00023128"/>
    </source>
</evidence>
<evidence type="ECO:0000256" key="1">
    <source>
        <dbReference type="ARBA" id="ARBA00003257"/>
    </source>
</evidence>
<feature type="transmembrane region" description="Helical" evidence="17">
    <location>
        <begin position="201"/>
        <end position="225"/>
    </location>
</feature>
<feature type="transmembrane region" description="Helical" evidence="17">
    <location>
        <begin position="371"/>
        <end position="391"/>
    </location>
</feature>
<comment type="catalytic activity">
    <reaction evidence="16 17">
        <text>a ubiquinone + NADH + 5 H(+)(in) = a ubiquinol + NAD(+) + 4 H(+)(out)</text>
        <dbReference type="Rhea" id="RHEA:29091"/>
        <dbReference type="Rhea" id="RHEA-COMP:9565"/>
        <dbReference type="Rhea" id="RHEA-COMP:9566"/>
        <dbReference type="ChEBI" id="CHEBI:15378"/>
        <dbReference type="ChEBI" id="CHEBI:16389"/>
        <dbReference type="ChEBI" id="CHEBI:17976"/>
        <dbReference type="ChEBI" id="CHEBI:57540"/>
        <dbReference type="ChEBI" id="CHEBI:57945"/>
        <dbReference type="EC" id="7.1.1.2"/>
    </reaction>
</comment>
<evidence type="ECO:0000256" key="10">
    <source>
        <dbReference type="ARBA" id="ARBA00022982"/>
    </source>
</evidence>
<feature type="transmembrane region" description="Helical" evidence="17">
    <location>
        <begin position="237"/>
        <end position="256"/>
    </location>
</feature>
<evidence type="ECO:0000256" key="6">
    <source>
        <dbReference type="ARBA" id="ARBA00022448"/>
    </source>
</evidence>
<dbReference type="GO" id="GO:0048039">
    <property type="term" value="F:ubiquinone binding"/>
    <property type="evidence" value="ECO:0007669"/>
    <property type="project" value="TreeGrafter"/>
</dbReference>
<dbReference type="GO" id="GO:0003954">
    <property type="term" value="F:NADH dehydrogenase activity"/>
    <property type="evidence" value="ECO:0007669"/>
    <property type="project" value="TreeGrafter"/>
</dbReference>
<evidence type="ECO:0000256" key="12">
    <source>
        <dbReference type="ARBA" id="ARBA00023027"/>
    </source>
</evidence>
<keyword evidence="13 17" id="KW-0830">Ubiquinone</keyword>
<keyword evidence="9" id="KW-1278">Translocase</keyword>
<gene>
    <name evidence="19" type="primary">ND4</name>
</gene>
<reference evidence="19" key="1">
    <citation type="submission" date="2021-06" db="EMBL/GenBank/DDBJ databases">
        <authorList>
            <consortium name="Expending Complete Mitogenomes of Ledrinae and Compositional heterogeneity effect on the phylogenetic inferences of paraphyletic family: Cicadellidae (Hemiptera: Cicadomorpha)"/>
            <person name="Huang W."/>
            <person name="Yu T."/>
            <person name="Zhang Y."/>
        </authorList>
    </citation>
    <scope>NUCLEOTIDE SEQUENCE</scope>
</reference>
<protein>
    <recommendedName>
        <fullName evidence="5 17">NADH-ubiquinone oxidoreductase chain 4</fullName>
        <ecNumber evidence="4 17">7.1.1.2</ecNumber>
    </recommendedName>
</protein>
<reference evidence="19" key="2">
    <citation type="submission" date="2024-06" db="EMBL/GenBank/DDBJ databases">
        <title>Expending Complete Mitogenomes of Ledrinae and Compositional heterogeneity effect on the phylogenetic inferences of paraphyletic family: Cicadellidae (Hemiptera: Cicadomorpha).</title>
        <authorList>
            <person name="Huang W."/>
            <person name="Yu T."/>
            <person name="Zhang Y."/>
        </authorList>
    </citation>
    <scope>NUCLEOTIDE SEQUENCE</scope>
</reference>
<proteinExistence type="inferred from homology"/>
<dbReference type="GO" id="GO:0015990">
    <property type="term" value="P:electron transport coupled proton transport"/>
    <property type="evidence" value="ECO:0007669"/>
    <property type="project" value="TreeGrafter"/>
</dbReference>
<evidence type="ECO:0000313" key="19">
    <source>
        <dbReference type="EMBL" id="WXH77294.1"/>
    </source>
</evidence>
<sequence length="431" mass="50498">MMMTMMTMNLTLIILIKNKKLINLSMIILMMKAISFKTNKFFSSISMFMGMDNWSQTLIILTMMISTMMMSTMEKKQEKLMLTNLMMLILLMMMFMSMKMMWFYMMFEMSLIPMMIMIMGWGYQPERMMAGMYLLFYTMTASLPLLLTILYLYKQMNTDTFTMKYEHMTSYMMNMSISMAFLVKMPMFMLHFWLPKAHVQAPIYGSMILAGILLKIGGLGLMRFSTMLENSFLSMSTIWYSMAISGSVVISTICMVQGDIKSMIAYSSITHMSMCLMSLLTMTKTGFIGGMMMMISHGLCSSGMFFLSNMNYVRTMSRSMFINKGMMYFMPSNSMMWFMFSCLNMGCPPSINFFSEITIMMSMMMFWKKSYMFIVLISFIVSYYSFFMFSYSQHGQFSSNYSFSNVTIKEYNLMNFHLYPLIMSTLMMEMF</sequence>
<geneLocation type="mitochondrion" evidence="19"/>
<comment type="subcellular location">
    <subcellularLocation>
        <location evidence="2 17">Mitochondrion membrane</location>
        <topology evidence="2 17">Multi-pass membrane protein</topology>
    </subcellularLocation>
</comment>
<evidence type="ECO:0000256" key="8">
    <source>
        <dbReference type="ARBA" id="ARBA00022692"/>
    </source>
</evidence>
<evidence type="ECO:0000256" key="11">
    <source>
        <dbReference type="ARBA" id="ARBA00022989"/>
    </source>
</evidence>
<dbReference type="PANTHER" id="PTHR43507:SF20">
    <property type="entry name" value="NADH-UBIQUINONE OXIDOREDUCTASE CHAIN 4"/>
    <property type="match status" value="1"/>
</dbReference>
<dbReference type="InterPro" id="IPR001750">
    <property type="entry name" value="ND/Mrp_TM"/>
</dbReference>
<accession>A0AAU6PC29</accession>
<evidence type="ECO:0000256" key="4">
    <source>
        <dbReference type="ARBA" id="ARBA00012944"/>
    </source>
</evidence>
<keyword evidence="10 17" id="KW-0249">Electron transport</keyword>
<comment type="function">
    <text evidence="17">Core subunit of the mitochondrial membrane respiratory chain NADH dehydrogenase (Complex I) which catalyzes electron transfer from NADH through the respiratory chain, using ubiquinone as an electron acceptor. Essential for the catalytic activity and assembly of complex I.</text>
</comment>
<evidence type="ECO:0000256" key="7">
    <source>
        <dbReference type="ARBA" id="ARBA00022660"/>
    </source>
</evidence>
<feature type="transmembrane region" description="Helical" evidence="17">
    <location>
        <begin position="176"/>
        <end position="194"/>
    </location>
</feature>
<organism evidence="19">
    <name type="scientific">Laticorona longa</name>
    <dbReference type="NCBI Taxonomy" id="3133674"/>
    <lineage>
        <taxon>Eukaryota</taxon>
        <taxon>Metazoa</taxon>
        <taxon>Ecdysozoa</taxon>
        <taxon>Arthropoda</taxon>
        <taxon>Hexapoda</taxon>
        <taxon>Insecta</taxon>
        <taxon>Pterygota</taxon>
        <taxon>Neoptera</taxon>
        <taxon>Paraneoptera</taxon>
        <taxon>Hemiptera</taxon>
        <taxon>Auchenorrhyncha</taxon>
        <taxon>Membracoidea</taxon>
        <taxon>Cicadellidae</taxon>
        <taxon>Ledrinae</taxon>
        <taxon>Laticorona</taxon>
    </lineage>
</organism>
<feature type="domain" description="NADH:quinone oxidoreductase/Mrp antiporter transmembrane" evidence="18">
    <location>
        <begin position="97"/>
        <end position="379"/>
    </location>
</feature>
<dbReference type="EC" id="7.1.1.2" evidence="4 17"/>
<keyword evidence="15 17" id="KW-0472">Membrane</keyword>
<keyword evidence="12 17" id="KW-0520">NAD</keyword>
<dbReference type="GO" id="GO:0008137">
    <property type="term" value="F:NADH dehydrogenase (ubiquinone) activity"/>
    <property type="evidence" value="ECO:0007669"/>
    <property type="project" value="UniProtKB-UniRule"/>
</dbReference>
<name>A0AAU6PC29_9HEMI</name>
<dbReference type="Pfam" id="PF00361">
    <property type="entry name" value="Proton_antipo_M"/>
    <property type="match status" value="1"/>
</dbReference>
<comment type="function">
    <text evidence="1">Core subunit of the mitochondrial membrane respiratory chain NADH dehydrogenase (Complex I) that is believed to belong to the minimal assembly required for catalysis. Complex I functions in the transfer of electrons from NADH to the respiratory chain. The immediate electron acceptor for the enzyme is believed to be ubiquinone.</text>
</comment>
<dbReference type="GO" id="GO:0031966">
    <property type="term" value="C:mitochondrial membrane"/>
    <property type="evidence" value="ECO:0007669"/>
    <property type="project" value="UniProtKB-SubCell"/>
</dbReference>
<keyword evidence="14 17" id="KW-0496">Mitochondrion</keyword>
<dbReference type="PANTHER" id="PTHR43507">
    <property type="entry name" value="NADH-UBIQUINONE OXIDOREDUCTASE CHAIN 4"/>
    <property type="match status" value="1"/>
</dbReference>
<dbReference type="AlphaFoldDB" id="A0AAU6PC29"/>
<evidence type="ECO:0000256" key="16">
    <source>
        <dbReference type="ARBA" id="ARBA00049551"/>
    </source>
</evidence>
<comment type="similarity">
    <text evidence="3 17">Belongs to the complex I subunit 4 family.</text>
</comment>
<evidence type="ECO:0000256" key="9">
    <source>
        <dbReference type="ARBA" id="ARBA00022967"/>
    </source>
</evidence>
<evidence type="ECO:0000259" key="18">
    <source>
        <dbReference type="Pfam" id="PF00361"/>
    </source>
</evidence>
<evidence type="ECO:0000256" key="5">
    <source>
        <dbReference type="ARBA" id="ARBA00021006"/>
    </source>
</evidence>